<dbReference type="PROSITE" id="PS50297">
    <property type="entry name" value="ANK_REP_REGION"/>
    <property type="match status" value="1"/>
</dbReference>
<dbReference type="VEuPathDB" id="FungiDB:H310_04877"/>
<feature type="compositionally biased region" description="Low complexity" evidence="4">
    <location>
        <begin position="278"/>
        <end position="294"/>
    </location>
</feature>
<dbReference type="EMBL" id="KI913959">
    <property type="protein sequence ID" value="ETW03409.1"/>
    <property type="molecule type" value="Genomic_DNA"/>
</dbReference>
<dbReference type="InterPro" id="IPR002110">
    <property type="entry name" value="Ankyrin_rpt"/>
</dbReference>
<gene>
    <name evidence="5" type="ORF">H310_04877</name>
</gene>
<dbReference type="RefSeq" id="XP_008867638.1">
    <property type="nucleotide sequence ID" value="XM_008869416.1"/>
</dbReference>
<keyword evidence="1" id="KW-0677">Repeat</keyword>
<evidence type="ECO:0000256" key="1">
    <source>
        <dbReference type="ARBA" id="ARBA00022737"/>
    </source>
</evidence>
<accession>A0A024UAZ1</accession>
<organism evidence="5">
    <name type="scientific">Aphanomyces invadans</name>
    <dbReference type="NCBI Taxonomy" id="157072"/>
    <lineage>
        <taxon>Eukaryota</taxon>
        <taxon>Sar</taxon>
        <taxon>Stramenopiles</taxon>
        <taxon>Oomycota</taxon>
        <taxon>Saprolegniomycetes</taxon>
        <taxon>Saprolegniales</taxon>
        <taxon>Verrucalvaceae</taxon>
        <taxon>Aphanomyces</taxon>
    </lineage>
</organism>
<dbReference type="AlphaFoldDB" id="A0A024UAZ1"/>
<keyword evidence="2 3" id="KW-0040">ANK repeat</keyword>
<dbReference type="InterPro" id="IPR036770">
    <property type="entry name" value="Ankyrin_rpt-contain_sf"/>
</dbReference>
<feature type="repeat" description="ANK" evidence="3">
    <location>
        <begin position="108"/>
        <end position="140"/>
    </location>
</feature>
<dbReference type="Gene3D" id="1.25.40.20">
    <property type="entry name" value="Ankyrin repeat-containing domain"/>
    <property type="match status" value="1"/>
</dbReference>
<dbReference type="GO" id="GO:0005737">
    <property type="term" value="C:cytoplasm"/>
    <property type="evidence" value="ECO:0007669"/>
    <property type="project" value="TreeGrafter"/>
</dbReference>
<feature type="region of interest" description="Disordered" evidence="4">
    <location>
        <begin position="275"/>
        <end position="298"/>
    </location>
</feature>
<sequence length="386" mass="41569">MGAAVSDYFTTPIDISDGYLDDADPLVIIHDACAKGKHHTASRYFKLGGDPNEKCFEDDDIYERDDTPMICAARGCPEAGIHGGTKKHILTLQTILLFGGDVNAYNKLHQTALYTSVARGHLNVAVWLIENGADVNVADSVGVPPLLVAARLGRVDLVALLLDSKAKVDAPPRPHTCCVQFPTIAQEFQSFHGPVQALLLQACPSLGTPPPQPTATKIRPNHSVAAAALASNLKNQLRALPPRAPTTIAVSTTSLDPLTLRAIAESQGSTWSFAKPKAPLASPTTSLSSSSTLPKCRSGGKWVKKKREASGRVHIAEWEYVKADFATDAERQSNDTLQQCQDMYRAIQLKQARAPARKVHTAPDGMSRHAMAVSLSRQHRPSTVPN</sequence>
<dbReference type="OrthoDB" id="539213at2759"/>
<evidence type="ECO:0000256" key="3">
    <source>
        <dbReference type="PROSITE-ProRule" id="PRU00023"/>
    </source>
</evidence>
<dbReference type="eggNOG" id="KOG4412">
    <property type="taxonomic scope" value="Eukaryota"/>
</dbReference>
<dbReference type="PANTHER" id="PTHR24198">
    <property type="entry name" value="ANKYRIN REPEAT AND PROTEIN KINASE DOMAIN-CONTAINING PROTEIN"/>
    <property type="match status" value="1"/>
</dbReference>
<evidence type="ECO:0000256" key="2">
    <source>
        <dbReference type="ARBA" id="ARBA00023043"/>
    </source>
</evidence>
<dbReference type="PANTHER" id="PTHR24198:SF165">
    <property type="entry name" value="ANKYRIN REPEAT-CONTAINING PROTEIN-RELATED"/>
    <property type="match status" value="1"/>
</dbReference>
<dbReference type="PROSITE" id="PS50088">
    <property type="entry name" value="ANK_REPEAT"/>
    <property type="match status" value="2"/>
</dbReference>
<dbReference type="SMART" id="SM00248">
    <property type="entry name" value="ANK"/>
    <property type="match status" value="3"/>
</dbReference>
<dbReference type="Pfam" id="PF12796">
    <property type="entry name" value="Ank_2"/>
    <property type="match status" value="1"/>
</dbReference>
<feature type="repeat" description="ANK" evidence="3">
    <location>
        <begin position="141"/>
        <end position="173"/>
    </location>
</feature>
<name>A0A024UAZ1_9STRA</name>
<evidence type="ECO:0000313" key="5">
    <source>
        <dbReference type="EMBL" id="ETW03409.1"/>
    </source>
</evidence>
<dbReference type="GeneID" id="20081927"/>
<evidence type="ECO:0000256" key="4">
    <source>
        <dbReference type="SAM" id="MobiDB-lite"/>
    </source>
</evidence>
<reference evidence="5" key="1">
    <citation type="submission" date="2013-12" db="EMBL/GenBank/DDBJ databases">
        <title>The Genome Sequence of Aphanomyces invadans NJM9701.</title>
        <authorList>
            <consortium name="The Broad Institute Genomics Platform"/>
            <person name="Russ C."/>
            <person name="Tyler B."/>
            <person name="van West P."/>
            <person name="Dieguez-Uribeondo J."/>
            <person name="Young S.K."/>
            <person name="Zeng Q."/>
            <person name="Gargeya S."/>
            <person name="Fitzgerald M."/>
            <person name="Abouelleil A."/>
            <person name="Alvarado L."/>
            <person name="Chapman S.B."/>
            <person name="Gainer-Dewar J."/>
            <person name="Goldberg J."/>
            <person name="Griggs A."/>
            <person name="Gujja S."/>
            <person name="Hansen M."/>
            <person name="Howarth C."/>
            <person name="Imamovic A."/>
            <person name="Ireland A."/>
            <person name="Larimer J."/>
            <person name="McCowan C."/>
            <person name="Murphy C."/>
            <person name="Pearson M."/>
            <person name="Poon T.W."/>
            <person name="Priest M."/>
            <person name="Roberts A."/>
            <person name="Saif S."/>
            <person name="Shea T."/>
            <person name="Sykes S."/>
            <person name="Wortman J."/>
            <person name="Nusbaum C."/>
            <person name="Birren B."/>
        </authorList>
    </citation>
    <scope>NUCLEOTIDE SEQUENCE [LARGE SCALE GENOMIC DNA]</scope>
    <source>
        <strain evidence="5">NJM9701</strain>
    </source>
</reference>
<dbReference type="STRING" id="157072.A0A024UAZ1"/>
<dbReference type="SUPFAM" id="SSF48403">
    <property type="entry name" value="Ankyrin repeat"/>
    <property type="match status" value="1"/>
</dbReference>
<proteinExistence type="predicted"/>
<protein>
    <submittedName>
        <fullName evidence="5">Uncharacterized protein</fullName>
    </submittedName>
</protein>